<dbReference type="Gene3D" id="1.10.510.10">
    <property type="entry name" value="Transferase(Phosphotransferase) domain 1"/>
    <property type="match status" value="1"/>
</dbReference>
<feature type="region of interest" description="Disordered" evidence="6">
    <location>
        <begin position="362"/>
        <end position="485"/>
    </location>
</feature>
<dbReference type="PROSITE" id="PS00108">
    <property type="entry name" value="PROTEIN_KINASE_ST"/>
    <property type="match status" value="1"/>
</dbReference>
<keyword evidence="4 5" id="KW-0067">ATP-binding</keyword>
<feature type="binding site" evidence="5">
    <location>
        <position position="59"/>
    </location>
    <ligand>
        <name>ATP</name>
        <dbReference type="ChEBI" id="CHEBI:30616"/>
    </ligand>
</feature>
<dbReference type="Proteomes" id="UP000075502">
    <property type="component" value="Unassembled WGS sequence"/>
</dbReference>
<dbReference type="GO" id="GO:0005524">
    <property type="term" value="F:ATP binding"/>
    <property type="evidence" value="ECO:0007669"/>
    <property type="project" value="UniProtKB-UniRule"/>
</dbReference>
<dbReference type="Gene3D" id="3.30.200.20">
    <property type="entry name" value="Phosphorylase Kinase, domain 1"/>
    <property type="match status" value="1"/>
</dbReference>
<dbReference type="AlphaFoldDB" id="A0A150THT3"/>
<evidence type="ECO:0000313" key="9">
    <source>
        <dbReference type="Proteomes" id="UP000075502"/>
    </source>
</evidence>
<proteinExistence type="predicted"/>
<dbReference type="SUPFAM" id="SSF56112">
    <property type="entry name" value="Protein kinase-like (PK-like)"/>
    <property type="match status" value="1"/>
</dbReference>
<name>A0A150THT3_SORCE</name>
<evidence type="ECO:0000256" key="4">
    <source>
        <dbReference type="ARBA" id="ARBA00022840"/>
    </source>
</evidence>
<comment type="caution">
    <text evidence="8">The sequence shown here is derived from an EMBL/GenBank/DDBJ whole genome shotgun (WGS) entry which is preliminary data.</text>
</comment>
<dbReference type="InterPro" id="IPR017441">
    <property type="entry name" value="Protein_kinase_ATP_BS"/>
</dbReference>
<keyword evidence="1" id="KW-0808">Transferase</keyword>
<gene>
    <name evidence="8" type="ORF">BE21_47790</name>
</gene>
<dbReference type="InterPro" id="IPR011009">
    <property type="entry name" value="Kinase-like_dom_sf"/>
</dbReference>
<dbReference type="GO" id="GO:0004674">
    <property type="term" value="F:protein serine/threonine kinase activity"/>
    <property type="evidence" value="ECO:0007669"/>
    <property type="project" value="TreeGrafter"/>
</dbReference>
<feature type="domain" description="Protein kinase" evidence="7">
    <location>
        <begin position="30"/>
        <end position="288"/>
    </location>
</feature>
<protein>
    <submittedName>
        <fullName evidence="8">Protein kinase</fullName>
    </submittedName>
</protein>
<dbReference type="Pfam" id="PF00069">
    <property type="entry name" value="Pkinase"/>
    <property type="match status" value="1"/>
</dbReference>
<feature type="compositionally biased region" description="Low complexity" evidence="6">
    <location>
        <begin position="462"/>
        <end position="485"/>
    </location>
</feature>
<evidence type="ECO:0000313" key="8">
    <source>
        <dbReference type="EMBL" id="KYG04255.1"/>
    </source>
</evidence>
<dbReference type="CDD" id="cd14014">
    <property type="entry name" value="STKc_PknB_like"/>
    <property type="match status" value="1"/>
</dbReference>
<evidence type="ECO:0000256" key="5">
    <source>
        <dbReference type="PROSITE-ProRule" id="PRU10141"/>
    </source>
</evidence>
<evidence type="ECO:0000256" key="6">
    <source>
        <dbReference type="SAM" id="MobiDB-lite"/>
    </source>
</evidence>
<dbReference type="PROSITE" id="PS00107">
    <property type="entry name" value="PROTEIN_KINASE_ATP"/>
    <property type="match status" value="1"/>
</dbReference>
<dbReference type="PANTHER" id="PTHR43289:SF6">
    <property type="entry name" value="SERINE_THREONINE-PROTEIN KINASE NEKL-3"/>
    <property type="match status" value="1"/>
</dbReference>
<dbReference type="InterPro" id="IPR008271">
    <property type="entry name" value="Ser/Thr_kinase_AS"/>
</dbReference>
<dbReference type="EMBL" id="JEME01002448">
    <property type="protein sequence ID" value="KYG04255.1"/>
    <property type="molecule type" value="Genomic_DNA"/>
</dbReference>
<evidence type="ECO:0000256" key="2">
    <source>
        <dbReference type="ARBA" id="ARBA00022741"/>
    </source>
</evidence>
<dbReference type="SMART" id="SM00220">
    <property type="entry name" value="S_TKc"/>
    <property type="match status" value="1"/>
</dbReference>
<feature type="compositionally biased region" description="Low complexity" evidence="6">
    <location>
        <begin position="400"/>
        <end position="424"/>
    </location>
</feature>
<evidence type="ECO:0000256" key="3">
    <source>
        <dbReference type="ARBA" id="ARBA00022777"/>
    </source>
</evidence>
<dbReference type="InterPro" id="IPR000719">
    <property type="entry name" value="Prot_kinase_dom"/>
</dbReference>
<organism evidence="8 9">
    <name type="scientific">Sorangium cellulosum</name>
    <name type="common">Polyangium cellulosum</name>
    <dbReference type="NCBI Taxonomy" id="56"/>
    <lineage>
        <taxon>Bacteria</taxon>
        <taxon>Pseudomonadati</taxon>
        <taxon>Myxococcota</taxon>
        <taxon>Polyangia</taxon>
        <taxon>Polyangiales</taxon>
        <taxon>Polyangiaceae</taxon>
        <taxon>Sorangium</taxon>
    </lineage>
</organism>
<reference evidence="8 9" key="1">
    <citation type="submission" date="2014-02" db="EMBL/GenBank/DDBJ databases">
        <title>The small core and large imbalanced accessory genome model reveals a collaborative survival strategy of Sorangium cellulosum strains in nature.</title>
        <authorList>
            <person name="Han K."/>
            <person name="Peng R."/>
            <person name="Blom J."/>
            <person name="Li Y.-Z."/>
        </authorList>
    </citation>
    <scope>NUCLEOTIDE SEQUENCE [LARGE SCALE GENOMIC DNA]</scope>
    <source>
        <strain evidence="8 9">So0007-03</strain>
    </source>
</reference>
<evidence type="ECO:0000259" key="7">
    <source>
        <dbReference type="PROSITE" id="PS50011"/>
    </source>
</evidence>
<dbReference type="PROSITE" id="PS50011">
    <property type="entry name" value="PROTEIN_KINASE_DOM"/>
    <property type="match status" value="1"/>
</dbReference>
<sequence length="485" mass="50396">MPRSSSPDGGHGALAPPSDGAVLPAALGRYHVQRLLGEGAMGRVLLAHDPVLDRDVALKHLRDDLRIPRDVREQLVVRMRHEARAAARVTHPNLVTLHDVGEDPDFGLYLVFEYVEGPTLKQHLLERPLSAAQAARLARELGEALTIAHRAGIVHRDIKPENIILSANGGKIADFGIARIPDSTLTHQGGLMGTPAYSAPETFRAGKFSPESDQFSLAAVMYEAISGRRAFPGDDAVSVASKIASDDPPPIAQEVGAPPSLDQVLARGLSKRPEDRYPSCDAFGAAFADSLEWAASSQLPRRMLEGPAAATAALSTEPGAVRADPLGDDFPPRERKMGQVVLGAAVVVATAVLLVRTAMRSTDAPVEDPPAQAAPAASSAAPRPSAVPSARPARPKHGAAETSPPAASSSSSSTPRATGSAEPSASPPDSDPSRPASVTLPEDEHGADAGTPEPEVDDLDAPETTNTAPDTPDAPDAGAADAAAR</sequence>
<keyword evidence="3 8" id="KW-0418">Kinase</keyword>
<accession>A0A150THT3</accession>
<feature type="compositionally biased region" description="Low complexity" evidence="6">
    <location>
        <begin position="369"/>
        <end position="392"/>
    </location>
</feature>
<evidence type="ECO:0000256" key="1">
    <source>
        <dbReference type="ARBA" id="ARBA00022679"/>
    </source>
</evidence>
<keyword evidence="2 5" id="KW-0547">Nucleotide-binding</keyword>
<dbReference type="PANTHER" id="PTHR43289">
    <property type="entry name" value="MITOGEN-ACTIVATED PROTEIN KINASE KINASE KINASE 20-RELATED"/>
    <property type="match status" value="1"/>
</dbReference>